<proteinExistence type="inferred from homology"/>
<dbReference type="InterPro" id="IPR036612">
    <property type="entry name" value="KH_dom_type_1_sf"/>
</dbReference>
<keyword evidence="4" id="KW-0539">Nucleus</keyword>
<protein>
    <submittedName>
        <fullName evidence="7">RNA-binding protein</fullName>
    </submittedName>
</protein>
<dbReference type="CDD" id="cd22392">
    <property type="entry name" value="KH-I_PNO1_rpt2"/>
    <property type="match status" value="1"/>
</dbReference>
<feature type="region of interest" description="Disordered" evidence="5">
    <location>
        <begin position="1"/>
        <end position="63"/>
    </location>
</feature>
<comment type="subcellular location">
    <subcellularLocation>
        <location evidence="1">Nucleus</location>
        <location evidence="1">Nucleolus</location>
    </subcellularLocation>
</comment>
<evidence type="ECO:0000259" key="6">
    <source>
        <dbReference type="Pfam" id="PF22891"/>
    </source>
</evidence>
<keyword evidence="3" id="KW-0694">RNA-binding</keyword>
<name>A0AAW2Z0T3_9EUKA</name>
<evidence type="ECO:0000256" key="4">
    <source>
        <dbReference type="ARBA" id="ARBA00023242"/>
    </source>
</evidence>
<dbReference type="GO" id="GO:0003723">
    <property type="term" value="F:RNA binding"/>
    <property type="evidence" value="ECO:0007669"/>
    <property type="project" value="UniProtKB-KW"/>
</dbReference>
<dbReference type="PANTHER" id="PTHR12826:SF13">
    <property type="entry name" value="RNA-BINDING PROTEIN PNO1"/>
    <property type="match status" value="1"/>
</dbReference>
<dbReference type="GO" id="GO:0005730">
    <property type="term" value="C:nucleolus"/>
    <property type="evidence" value="ECO:0007669"/>
    <property type="project" value="UniProtKB-SubCell"/>
</dbReference>
<dbReference type="EMBL" id="JAOPGA020000901">
    <property type="protein sequence ID" value="KAL0482862.1"/>
    <property type="molecule type" value="Genomic_DNA"/>
</dbReference>
<gene>
    <name evidence="7" type="ORF">AKO1_014149</name>
</gene>
<dbReference type="Gene3D" id="3.30.1370.10">
    <property type="entry name" value="K Homology domain, type 1"/>
    <property type="match status" value="2"/>
</dbReference>
<sequence>MSTTEGSDNVWDSMVTDDTKINTITPEELNKQVQNSHVPSKVKKTKSQEDKEKPNSKSDKAHFRSVRVPANKYAALQRDWEQIYTPIVEKLELQIRMNTKRRTVELRTVPSSETADETTLQKAHDFVDAYMQGFEVQDALALLRLDDIYVESFDVKDVKRSLQGDQLSRTIARIAGKGGAVKYTIENATKTRLVVADSRIHILGSFRNIQIARNAIVDLVLGSPPGVVYNKLRVISNRMKESF</sequence>
<comment type="caution">
    <text evidence="7">The sequence shown here is derived from an EMBL/GenBank/DDBJ whole genome shotgun (WGS) entry which is preliminary data.</text>
</comment>
<evidence type="ECO:0000313" key="8">
    <source>
        <dbReference type="Proteomes" id="UP001431209"/>
    </source>
</evidence>
<dbReference type="AlphaFoldDB" id="A0AAW2Z0T3"/>
<reference evidence="7 8" key="1">
    <citation type="submission" date="2024-03" db="EMBL/GenBank/DDBJ databases">
        <title>The Acrasis kona genome and developmental transcriptomes reveal deep origins of eukaryotic multicellular pathways.</title>
        <authorList>
            <person name="Sheikh S."/>
            <person name="Fu C.-J."/>
            <person name="Brown M.W."/>
            <person name="Baldauf S.L."/>
        </authorList>
    </citation>
    <scope>NUCLEOTIDE SEQUENCE [LARGE SCALE GENOMIC DNA]</scope>
    <source>
        <strain evidence="7 8">ATCC MYA-3509</strain>
    </source>
</reference>
<evidence type="ECO:0000256" key="1">
    <source>
        <dbReference type="ARBA" id="ARBA00004604"/>
    </source>
</evidence>
<evidence type="ECO:0000313" key="7">
    <source>
        <dbReference type="EMBL" id="KAL0482862.1"/>
    </source>
</evidence>
<dbReference type="CDD" id="cd22391">
    <property type="entry name" value="KH-I_PNO1_rpt1"/>
    <property type="match status" value="1"/>
</dbReference>
<feature type="compositionally biased region" description="Basic and acidic residues" evidence="5">
    <location>
        <begin position="46"/>
        <end position="62"/>
    </location>
</feature>
<dbReference type="PANTHER" id="PTHR12826">
    <property type="entry name" value="RIBONUCLEASE Y"/>
    <property type="match status" value="1"/>
</dbReference>
<evidence type="ECO:0000256" key="2">
    <source>
        <dbReference type="ARBA" id="ARBA00007515"/>
    </source>
</evidence>
<evidence type="ECO:0000256" key="5">
    <source>
        <dbReference type="SAM" id="MobiDB-lite"/>
    </source>
</evidence>
<accession>A0AAW2Z0T3</accession>
<organism evidence="7 8">
    <name type="scientific">Acrasis kona</name>
    <dbReference type="NCBI Taxonomy" id="1008807"/>
    <lineage>
        <taxon>Eukaryota</taxon>
        <taxon>Discoba</taxon>
        <taxon>Heterolobosea</taxon>
        <taxon>Tetramitia</taxon>
        <taxon>Eutetramitia</taxon>
        <taxon>Acrasidae</taxon>
        <taxon>Acrasis</taxon>
    </lineage>
</organism>
<feature type="domain" description="PNO1 second type I KH" evidence="6">
    <location>
        <begin position="152"/>
        <end position="236"/>
    </location>
</feature>
<dbReference type="Pfam" id="PF22891">
    <property type="entry name" value="KH_PNO1_2nd"/>
    <property type="match status" value="1"/>
</dbReference>
<dbReference type="SUPFAM" id="SSF54791">
    <property type="entry name" value="Eukaryotic type KH-domain (KH-domain type I)"/>
    <property type="match status" value="1"/>
</dbReference>
<feature type="compositionally biased region" description="Polar residues" evidence="5">
    <location>
        <begin position="21"/>
        <end position="38"/>
    </location>
</feature>
<comment type="similarity">
    <text evidence="2">Belongs to the PNO1 family.</text>
</comment>
<dbReference type="Proteomes" id="UP001431209">
    <property type="component" value="Unassembled WGS sequence"/>
</dbReference>
<dbReference type="FunFam" id="3.30.1370.10:FF:000009">
    <property type="entry name" value="RNA-binding protein PNO1"/>
    <property type="match status" value="1"/>
</dbReference>
<evidence type="ECO:0000256" key="3">
    <source>
        <dbReference type="ARBA" id="ARBA00022884"/>
    </source>
</evidence>
<dbReference type="InterPro" id="IPR055211">
    <property type="entry name" value="KH_PNO1_2nd"/>
</dbReference>
<dbReference type="InterPro" id="IPR055212">
    <property type="entry name" value="KH-I_PNO1_first"/>
</dbReference>
<keyword evidence="8" id="KW-1185">Reference proteome</keyword>